<dbReference type="Pfam" id="PF07609">
    <property type="entry name" value="DUF1572"/>
    <property type="match status" value="1"/>
</dbReference>
<dbReference type="EMBL" id="CP137624">
    <property type="protein sequence ID" value="WPK13242.1"/>
    <property type="molecule type" value="Genomic_DNA"/>
</dbReference>
<name>A0ABZ0RYC9_9BACI</name>
<accession>A0ABZ0RYC9</accession>
<sequence>MELGKVYLTVVYERFKALKGLGDKAMARLSVEELHWTIHESSNSVAILIRHMSGNMISRWTDFLTSDGEKPNRNRDAEFIDSIATKEELLAIWENGWDTLFHTLEQLSAEQLLSTVYIRGEAHTVMEAIERQVAHYAMHVGQILFIGKQIKQDEWESLSIPKGQSSTYNETMFNK</sequence>
<organism evidence="1 2">
    <name type="scientific">Lysinibacillus louembei</name>
    <dbReference type="NCBI Taxonomy" id="1470088"/>
    <lineage>
        <taxon>Bacteria</taxon>
        <taxon>Bacillati</taxon>
        <taxon>Bacillota</taxon>
        <taxon>Bacilli</taxon>
        <taxon>Bacillales</taxon>
        <taxon>Bacillaceae</taxon>
        <taxon>Lysinibacillus</taxon>
    </lineage>
</organism>
<evidence type="ECO:0000313" key="2">
    <source>
        <dbReference type="Proteomes" id="UP001322664"/>
    </source>
</evidence>
<dbReference type="InterPro" id="IPR034660">
    <property type="entry name" value="DinB/YfiT-like"/>
</dbReference>
<reference evidence="1 2" key="1">
    <citation type="submission" date="2023-09" db="EMBL/GenBank/DDBJ databases">
        <authorList>
            <person name="Page C.A."/>
            <person name="Perez-Diaz I.M."/>
        </authorList>
    </citation>
    <scope>NUCLEOTIDE SEQUENCE [LARGE SCALE GENOMIC DNA]</scope>
    <source>
        <strain evidence="1 2">Ll15</strain>
    </source>
</reference>
<dbReference type="Proteomes" id="UP001322664">
    <property type="component" value="Chromosome"/>
</dbReference>
<dbReference type="RefSeq" id="WP_319837792.1">
    <property type="nucleotide sequence ID" value="NZ_CP137624.1"/>
</dbReference>
<gene>
    <name evidence="1" type="ORF">R6U77_06025</name>
</gene>
<dbReference type="Gene3D" id="1.20.120.450">
    <property type="entry name" value="dinb family like domain"/>
    <property type="match status" value="1"/>
</dbReference>
<keyword evidence="2" id="KW-1185">Reference proteome</keyword>
<dbReference type="SUPFAM" id="SSF109854">
    <property type="entry name" value="DinB/YfiT-like putative metalloenzymes"/>
    <property type="match status" value="1"/>
</dbReference>
<evidence type="ECO:0000313" key="1">
    <source>
        <dbReference type="EMBL" id="WPK13242.1"/>
    </source>
</evidence>
<proteinExistence type="predicted"/>
<protein>
    <submittedName>
        <fullName evidence="1">DUF1572 family protein</fullName>
    </submittedName>
</protein>
<dbReference type="InterPro" id="IPR011466">
    <property type="entry name" value="DUF1572"/>
</dbReference>